<dbReference type="OrthoDB" id="267620at2"/>
<gene>
    <name evidence="2" type="ORF">UC8_11400</name>
</gene>
<evidence type="ECO:0000259" key="1">
    <source>
        <dbReference type="Pfam" id="PF07589"/>
    </source>
</evidence>
<dbReference type="AlphaFoldDB" id="A0A5B9QM91"/>
<evidence type="ECO:0000313" key="3">
    <source>
        <dbReference type="Proteomes" id="UP000325286"/>
    </source>
</evidence>
<keyword evidence="3" id="KW-1185">Reference proteome</keyword>
<organism evidence="2 3">
    <name type="scientific">Roseimaritima ulvae</name>
    <dbReference type="NCBI Taxonomy" id="980254"/>
    <lineage>
        <taxon>Bacteria</taxon>
        <taxon>Pseudomonadati</taxon>
        <taxon>Planctomycetota</taxon>
        <taxon>Planctomycetia</taxon>
        <taxon>Pirellulales</taxon>
        <taxon>Pirellulaceae</taxon>
        <taxon>Roseimaritima</taxon>
    </lineage>
</organism>
<reference evidence="2 3" key="1">
    <citation type="submission" date="2019-08" db="EMBL/GenBank/DDBJ databases">
        <title>Deep-cultivation of Planctomycetes and their phenomic and genomic characterization uncovers novel biology.</title>
        <authorList>
            <person name="Wiegand S."/>
            <person name="Jogler M."/>
            <person name="Boedeker C."/>
            <person name="Pinto D."/>
            <person name="Vollmers J."/>
            <person name="Rivas-Marin E."/>
            <person name="Kohn T."/>
            <person name="Peeters S.H."/>
            <person name="Heuer A."/>
            <person name="Rast P."/>
            <person name="Oberbeckmann S."/>
            <person name="Bunk B."/>
            <person name="Jeske O."/>
            <person name="Meyerdierks A."/>
            <person name="Storesund J.E."/>
            <person name="Kallscheuer N."/>
            <person name="Luecker S."/>
            <person name="Lage O.M."/>
            <person name="Pohl T."/>
            <person name="Merkel B.J."/>
            <person name="Hornburger P."/>
            <person name="Mueller R.-W."/>
            <person name="Bruemmer F."/>
            <person name="Labrenz M."/>
            <person name="Spormann A.M."/>
            <person name="Op den Camp H."/>
            <person name="Overmann J."/>
            <person name="Amann R."/>
            <person name="Jetten M.S.M."/>
            <person name="Mascher T."/>
            <person name="Medema M.H."/>
            <person name="Devos D.P."/>
            <person name="Kaster A.-K."/>
            <person name="Ovreas L."/>
            <person name="Rohde M."/>
            <person name="Galperin M.Y."/>
            <person name="Jogler C."/>
        </authorList>
    </citation>
    <scope>NUCLEOTIDE SEQUENCE [LARGE SCALE GENOMIC DNA]</scope>
    <source>
        <strain evidence="2 3">UC8</strain>
    </source>
</reference>
<dbReference type="Proteomes" id="UP000325286">
    <property type="component" value="Chromosome"/>
</dbReference>
<feature type="domain" description="Ice-binding protein C-terminal" evidence="1">
    <location>
        <begin position="255"/>
        <end position="278"/>
    </location>
</feature>
<dbReference type="EMBL" id="CP042914">
    <property type="protein sequence ID" value="QEG39179.1"/>
    <property type="molecule type" value="Genomic_DNA"/>
</dbReference>
<protein>
    <recommendedName>
        <fullName evidence="1">Ice-binding protein C-terminal domain-containing protein</fullName>
    </recommendedName>
</protein>
<accession>A0A5B9QM91</accession>
<dbReference type="KEGG" id="rul:UC8_11400"/>
<evidence type="ECO:0000313" key="2">
    <source>
        <dbReference type="EMBL" id="QEG39179.1"/>
    </source>
</evidence>
<dbReference type="InterPro" id="IPR013424">
    <property type="entry name" value="Ice-binding_C"/>
</dbReference>
<dbReference type="Pfam" id="PF07589">
    <property type="entry name" value="PEP-CTERM"/>
    <property type="match status" value="1"/>
</dbReference>
<proteinExistence type="predicted"/>
<name>A0A5B9QM91_9BACT</name>
<sequence>MLFDSLLFKQRLTSPPRLPHLGNLNMSWKFLVVAGLATCLMLESASAGFTLFHIRNGNPGGTGAAPVTSSDGLGGYSIAITTGGQKVGLGSSDMDGKKLKSIDRLSITRSDTYTGPSAGAAVAPYLNFWITDGTNFAVVANEPSNAAFQPLFNNGYDLSFSDLADKTAKIFENDNTAWLPNGGVGLTFADLADFTVQAPTASQLGTGWAGLGTGAPRELVTNQAYGVNWVFGDTLNNYVPGVSGAYSVSNPSVSTVPEPSSMLIACCGLFAAGVHTRRRKRASVAV</sequence>